<dbReference type="PROSITE" id="PS50110">
    <property type="entry name" value="RESPONSE_REGULATORY"/>
    <property type="match status" value="1"/>
</dbReference>
<dbReference type="InterPro" id="IPR011006">
    <property type="entry name" value="CheY-like_superfamily"/>
</dbReference>
<reference evidence="4" key="1">
    <citation type="submission" date="2021-11" db="EMBL/GenBank/DDBJ databases">
        <title>Genome sequence.</title>
        <authorList>
            <person name="Sun Q."/>
        </authorList>
    </citation>
    <scope>NUCLEOTIDE SEQUENCE</scope>
    <source>
        <strain evidence="4">JC740</strain>
    </source>
</reference>
<dbReference type="InterPro" id="IPR001789">
    <property type="entry name" value="Sig_transdc_resp-reg_receiver"/>
</dbReference>
<evidence type="ECO:0000313" key="5">
    <source>
        <dbReference type="Proteomes" id="UP001430306"/>
    </source>
</evidence>
<dbReference type="Gene3D" id="3.40.50.2300">
    <property type="match status" value="1"/>
</dbReference>
<evidence type="ECO:0000256" key="2">
    <source>
        <dbReference type="PROSITE-ProRule" id="PRU00169"/>
    </source>
</evidence>
<dbReference type="CDD" id="cd17569">
    <property type="entry name" value="REC_HupR-like"/>
    <property type="match status" value="1"/>
</dbReference>
<dbReference type="Proteomes" id="UP001430306">
    <property type="component" value="Unassembled WGS sequence"/>
</dbReference>
<protein>
    <submittedName>
        <fullName evidence="4">Response regulator</fullName>
    </submittedName>
</protein>
<dbReference type="SUPFAM" id="SSF52172">
    <property type="entry name" value="CheY-like"/>
    <property type="match status" value="1"/>
</dbReference>
<evidence type="ECO:0000259" key="3">
    <source>
        <dbReference type="PROSITE" id="PS50110"/>
    </source>
</evidence>
<dbReference type="InterPro" id="IPR050595">
    <property type="entry name" value="Bact_response_regulator"/>
</dbReference>
<sequence length="378" mass="41453">MNKKILLVDDEPNVLQGIKRQLRKRYDLTLAVGGAAAIEEYKENGPFAVVVSDMQMPVMNGVQLLGHIRQLNSQTVRVMLTGNADQKTAVDAVNEGSIFRFLSKPCAAEAFSKTLDAALEHYRLITAESELLNNTLSGSIRMLTQVLSLTMPSAFGLTQEARTLSRAIANGMQLRPIWEVEIAAMLMRIGCVSVPPEIIDRYLNDEELNSVERKAIEDSARLGSDLVSTIPRLEGVAEIIATQYEPPTDPTLPAARVLRVVGDFQRIRTNASPLAALRAMEGRPEYDAAALRHLSEFVQSTFQDAEVSVAELSEGMVLEENVVDLAGRVLIARGNEMHETLIHKLISLHNSGSGVREPIHVRRMVPIDTSSVTSSMAS</sequence>
<dbReference type="RefSeq" id="WP_230272545.1">
    <property type="nucleotide sequence ID" value="NZ_JAJKFW010000014.1"/>
</dbReference>
<evidence type="ECO:0000256" key="1">
    <source>
        <dbReference type="ARBA" id="ARBA00022553"/>
    </source>
</evidence>
<keyword evidence="1 2" id="KW-0597">Phosphoprotein</keyword>
<dbReference type="SMART" id="SM00448">
    <property type="entry name" value="REC"/>
    <property type="match status" value="1"/>
</dbReference>
<dbReference type="PANTHER" id="PTHR44591:SF19">
    <property type="entry name" value="TWO-COMPONENT RESPONSE REGULATOR-RELATED"/>
    <property type="match status" value="1"/>
</dbReference>
<organism evidence="4 5">
    <name type="scientific">Rhodopirellula halodulae</name>
    <dbReference type="NCBI Taxonomy" id="2894198"/>
    <lineage>
        <taxon>Bacteria</taxon>
        <taxon>Pseudomonadati</taxon>
        <taxon>Planctomycetota</taxon>
        <taxon>Planctomycetia</taxon>
        <taxon>Pirellulales</taxon>
        <taxon>Pirellulaceae</taxon>
        <taxon>Rhodopirellula</taxon>
    </lineage>
</organism>
<feature type="modified residue" description="4-aspartylphosphate" evidence="2">
    <location>
        <position position="53"/>
    </location>
</feature>
<dbReference type="EMBL" id="JAJKFW010000014">
    <property type="protein sequence ID" value="MCC9641981.1"/>
    <property type="molecule type" value="Genomic_DNA"/>
</dbReference>
<accession>A0ABS8NHM1</accession>
<feature type="domain" description="Response regulatory" evidence="3">
    <location>
        <begin position="4"/>
        <end position="119"/>
    </location>
</feature>
<dbReference type="Pfam" id="PF13487">
    <property type="entry name" value="HD_5"/>
    <property type="match status" value="1"/>
</dbReference>
<dbReference type="PANTHER" id="PTHR44591">
    <property type="entry name" value="STRESS RESPONSE REGULATOR PROTEIN 1"/>
    <property type="match status" value="1"/>
</dbReference>
<dbReference type="Gene3D" id="1.10.3210.10">
    <property type="entry name" value="Hypothetical protein af1432"/>
    <property type="match status" value="1"/>
</dbReference>
<evidence type="ECO:0000313" key="4">
    <source>
        <dbReference type="EMBL" id="MCC9641981.1"/>
    </source>
</evidence>
<name>A0ABS8NHM1_9BACT</name>
<keyword evidence="5" id="KW-1185">Reference proteome</keyword>
<dbReference type="Pfam" id="PF00072">
    <property type="entry name" value="Response_reg"/>
    <property type="match status" value="1"/>
</dbReference>
<comment type="caution">
    <text evidence="4">The sequence shown here is derived from an EMBL/GenBank/DDBJ whole genome shotgun (WGS) entry which is preliminary data.</text>
</comment>
<proteinExistence type="predicted"/>
<gene>
    <name evidence="4" type="ORF">LOC71_06820</name>
</gene>